<sequence length="93" mass="10467">MDRYCRLCHMQSAICKLRSDYNYPTLNQHGTGGGDGRLNDTLTVTLLSQGKDWGCLRPPVFYAVTTPRHWSGDVTFVLYVKQTHPVPSPSTHT</sequence>
<evidence type="ECO:0000313" key="1">
    <source>
        <dbReference type="EMBL" id="CBX92039.1"/>
    </source>
</evidence>
<reference evidence="2" key="1">
    <citation type="journal article" date="2011" name="Nat. Commun.">
        <title>Effector diversification within compartments of the Leptosphaeria maculans genome affected by Repeat-Induced Point mutations.</title>
        <authorList>
            <person name="Rouxel T."/>
            <person name="Grandaubert J."/>
            <person name="Hane J.K."/>
            <person name="Hoede C."/>
            <person name="van de Wouw A.P."/>
            <person name="Couloux A."/>
            <person name="Dominguez V."/>
            <person name="Anthouard V."/>
            <person name="Bally P."/>
            <person name="Bourras S."/>
            <person name="Cozijnsen A.J."/>
            <person name="Ciuffetti L.M."/>
            <person name="Degrave A."/>
            <person name="Dilmaghani A."/>
            <person name="Duret L."/>
            <person name="Fudal I."/>
            <person name="Goodwin S.B."/>
            <person name="Gout L."/>
            <person name="Glaser N."/>
            <person name="Linglin J."/>
            <person name="Kema G.H.J."/>
            <person name="Lapalu N."/>
            <person name="Lawrence C.B."/>
            <person name="May K."/>
            <person name="Meyer M."/>
            <person name="Ollivier B."/>
            <person name="Poulain J."/>
            <person name="Schoch C.L."/>
            <person name="Simon A."/>
            <person name="Spatafora J.W."/>
            <person name="Stachowiak A."/>
            <person name="Turgeon B.G."/>
            <person name="Tyler B.M."/>
            <person name="Vincent D."/>
            <person name="Weissenbach J."/>
            <person name="Amselem J."/>
            <person name="Quesneville H."/>
            <person name="Oliver R.P."/>
            <person name="Wincker P."/>
            <person name="Balesdent M.-H."/>
            <person name="Howlett B.J."/>
        </authorList>
    </citation>
    <scope>NUCLEOTIDE SEQUENCE [LARGE SCALE GENOMIC DNA]</scope>
    <source>
        <strain evidence="2">JN3 / isolate v23.1.3 / race Av1-4-5-6-7-8</strain>
    </source>
</reference>
<protein>
    <submittedName>
        <fullName evidence="1">Predicted protein</fullName>
    </submittedName>
</protein>
<dbReference type="VEuPathDB" id="FungiDB:LEMA_uP047450.1"/>
<keyword evidence="2" id="KW-1185">Reference proteome</keyword>
<organism evidence="2">
    <name type="scientific">Leptosphaeria maculans (strain JN3 / isolate v23.1.3 / race Av1-4-5-6-7-8)</name>
    <name type="common">Blackleg fungus</name>
    <name type="synonym">Phoma lingam</name>
    <dbReference type="NCBI Taxonomy" id="985895"/>
    <lineage>
        <taxon>Eukaryota</taxon>
        <taxon>Fungi</taxon>
        <taxon>Dikarya</taxon>
        <taxon>Ascomycota</taxon>
        <taxon>Pezizomycotina</taxon>
        <taxon>Dothideomycetes</taxon>
        <taxon>Pleosporomycetidae</taxon>
        <taxon>Pleosporales</taxon>
        <taxon>Pleosporineae</taxon>
        <taxon>Leptosphaeriaceae</taxon>
        <taxon>Plenodomus</taxon>
        <taxon>Plenodomus lingam/Leptosphaeria maculans species complex</taxon>
    </lineage>
</organism>
<name>E5R569_LEPMJ</name>
<dbReference type="AlphaFoldDB" id="E5R569"/>
<dbReference type="EMBL" id="FP929083">
    <property type="protein sequence ID" value="CBX92039.1"/>
    <property type="molecule type" value="Genomic_DNA"/>
</dbReference>
<dbReference type="InParanoid" id="E5R569"/>
<dbReference type="Proteomes" id="UP000002668">
    <property type="component" value="Genome"/>
</dbReference>
<gene>
    <name evidence="1" type="ORF">LEMA_uP047450.1</name>
</gene>
<dbReference type="HOGENOM" id="CLU_2400070_0_0_1"/>
<proteinExistence type="predicted"/>
<evidence type="ECO:0000313" key="2">
    <source>
        <dbReference type="Proteomes" id="UP000002668"/>
    </source>
</evidence>
<accession>E5R569</accession>